<gene>
    <name evidence="1" type="ORF">VKT23_004844</name>
</gene>
<accession>A0ABR1JRE2</accession>
<name>A0ABR1JRE2_9AGAR</name>
<evidence type="ECO:0008006" key="3">
    <source>
        <dbReference type="Google" id="ProtNLM"/>
    </source>
</evidence>
<dbReference type="EMBL" id="JBANRG010000005">
    <property type="protein sequence ID" value="KAK7466118.1"/>
    <property type="molecule type" value="Genomic_DNA"/>
</dbReference>
<evidence type="ECO:0000313" key="2">
    <source>
        <dbReference type="Proteomes" id="UP001498398"/>
    </source>
</evidence>
<proteinExistence type="predicted"/>
<keyword evidence="2" id="KW-1185">Reference proteome</keyword>
<dbReference type="Proteomes" id="UP001498398">
    <property type="component" value="Unassembled WGS sequence"/>
</dbReference>
<comment type="caution">
    <text evidence="1">The sequence shown here is derived from an EMBL/GenBank/DDBJ whole genome shotgun (WGS) entry which is preliminary data.</text>
</comment>
<sequence>MLQKHPVYWFSDADTIIHPKTNENEHDVLFKIHPSRLTAYSPTIMSRLEPRPTGDYPKQADLEPEFSSCKYVVLDGDLVVDGKDLVVLLDHIYGNHTLSSTENDFQRIASLIRISSSDQLDFPELHEQAKTCFVSLLPKDAHQVAVFQCDYAQEATALAIQHNIPNAIKPLLYHLVAHSGLDSFPTHIPKEFAKKVTSRGNTLMENLATYFTPVIFTPPPTSHMACTDVIADRWMQFVITPVLADSGLCHPIESLEMLKSVDWVKEGICEDCVKDKRDEWTEEQNTVWNKMDDWLS</sequence>
<organism evidence="1 2">
    <name type="scientific">Marasmiellus scandens</name>
    <dbReference type="NCBI Taxonomy" id="2682957"/>
    <lineage>
        <taxon>Eukaryota</taxon>
        <taxon>Fungi</taxon>
        <taxon>Dikarya</taxon>
        <taxon>Basidiomycota</taxon>
        <taxon>Agaricomycotina</taxon>
        <taxon>Agaricomycetes</taxon>
        <taxon>Agaricomycetidae</taxon>
        <taxon>Agaricales</taxon>
        <taxon>Marasmiineae</taxon>
        <taxon>Omphalotaceae</taxon>
        <taxon>Marasmiellus</taxon>
    </lineage>
</organism>
<reference evidence="1 2" key="1">
    <citation type="submission" date="2024-01" db="EMBL/GenBank/DDBJ databases">
        <title>A draft genome for the cacao thread blight pathogen Marasmiellus scandens.</title>
        <authorList>
            <person name="Baruah I.K."/>
            <person name="Leung J."/>
            <person name="Bukari Y."/>
            <person name="Amoako-Attah I."/>
            <person name="Meinhardt L.W."/>
            <person name="Bailey B.A."/>
            <person name="Cohen S.P."/>
        </authorList>
    </citation>
    <scope>NUCLEOTIDE SEQUENCE [LARGE SCALE GENOMIC DNA]</scope>
    <source>
        <strain evidence="1 2">GH-19</strain>
    </source>
</reference>
<evidence type="ECO:0000313" key="1">
    <source>
        <dbReference type="EMBL" id="KAK7466118.1"/>
    </source>
</evidence>
<protein>
    <recommendedName>
        <fullName evidence="3">BTB domain-containing protein</fullName>
    </recommendedName>
</protein>